<dbReference type="Proteomes" id="UP001139157">
    <property type="component" value="Unassembled WGS sequence"/>
</dbReference>
<sequence>MTTSTVWDAAARRIPSGPTGLGTSAAQFVHELLARPASSGEVVDTAQDAARRAPVDAPRESLEIPPIWCPLPVQPRDGGIVFQHRSEDFFRRMGFDGTTVRSTPDMCTGELARMWAPHGDTEGVQLLSDWLMWALLFDDYYCDDGPIARDPTAFNHLAANLMDFVMNPRRAALGLEDFDAFAASLTDILARVRRRASSEHVLQCALSHYSWMLGAACGVSDRSGRYMRSVDEHLIARPPDGGSLPAFYLTEAAEGTCLDADTRDRPDVQAFTAAAGALLTVPTDVASFARERDQRSLESNLVEIIAVQNKCSRQEAVYLSCALLEEVMELFVTLKGVLSRGATPALHRYLEQLSNIVSGTIEWQRRLPRYAKSIDAAPHRVSPGRLSDAPIHEVSERRLFSRVEPPPAIRWWWEFI</sequence>
<dbReference type="Gene3D" id="1.10.600.10">
    <property type="entry name" value="Farnesyl Diphosphate Synthase"/>
    <property type="match status" value="1"/>
</dbReference>
<reference evidence="1" key="1">
    <citation type="submission" date="2022-06" db="EMBL/GenBank/DDBJ databases">
        <title>Novel species in genus nocardia.</title>
        <authorList>
            <person name="Li F."/>
        </authorList>
    </citation>
    <scope>NUCLEOTIDE SEQUENCE</scope>
    <source>
        <strain evidence="1">CDC141</strain>
    </source>
</reference>
<protein>
    <submittedName>
        <fullName evidence="1">Terpene synthase family protein</fullName>
    </submittedName>
</protein>
<evidence type="ECO:0000313" key="1">
    <source>
        <dbReference type="EMBL" id="MCM6778452.1"/>
    </source>
</evidence>
<dbReference type="SUPFAM" id="SSF48576">
    <property type="entry name" value="Terpenoid synthases"/>
    <property type="match status" value="1"/>
</dbReference>
<keyword evidence="2" id="KW-1185">Reference proteome</keyword>
<organism evidence="1 2">
    <name type="scientific">Nocardia pulmonis</name>
    <dbReference type="NCBI Taxonomy" id="2951408"/>
    <lineage>
        <taxon>Bacteria</taxon>
        <taxon>Bacillati</taxon>
        <taxon>Actinomycetota</taxon>
        <taxon>Actinomycetes</taxon>
        <taxon>Mycobacteriales</taxon>
        <taxon>Nocardiaceae</taxon>
        <taxon>Nocardia</taxon>
    </lineage>
</organism>
<dbReference type="EMBL" id="JAMRXG010000022">
    <property type="protein sequence ID" value="MCM6778452.1"/>
    <property type="molecule type" value="Genomic_DNA"/>
</dbReference>
<evidence type="ECO:0000313" key="2">
    <source>
        <dbReference type="Proteomes" id="UP001139157"/>
    </source>
</evidence>
<comment type="caution">
    <text evidence="1">The sequence shown here is derived from an EMBL/GenBank/DDBJ whole genome shotgun (WGS) entry which is preliminary data.</text>
</comment>
<accession>A0A9X2ECM8</accession>
<dbReference type="AlphaFoldDB" id="A0A9X2ECM8"/>
<dbReference type="InterPro" id="IPR008949">
    <property type="entry name" value="Isoprenoid_synthase_dom_sf"/>
</dbReference>
<dbReference type="Pfam" id="PF19086">
    <property type="entry name" value="Terpene_syn_C_2"/>
    <property type="match status" value="1"/>
</dbReference>
<proteinExistence type="predicted"/>
<gene>
    <name evidence="1" type="ORF">NDR86_33680</name>
</gene>
<name>A0A9X2ECM8_9NOCA</name>